<comment type="caution">
    <text evidence="1">The sequence shown here is derived from an EMBL/GenBank/DDBJ whole genome shotgun (WGS) entry which is preliminary data.</text>
</comment>
<sequence length="71" mass="8276">MPSSASSSMLLSAKYKQQVSSKLWKQDEKLKDNLVPSLVGCWWRSQVQVSYTYRDLKFRIPFLDSIVDTIF</sequence>
<proteinExistence type="predicted"/>
<dbReference type="EMBL" id="CM045763">
    <property type="protein sequence ID" value="KAI8022349.1"/>
    <property type="molecule type" value="Genomic_DNA"/>
</dbReference>
<reference evidence="1 2" key="1">
    <citation type="journal article" date="2022" name="Plant J.">
        <title>Chromosome-level genome of Camellia lanceoleosa provides a valuable resource for understanding genome evolution and self-incompatibility.</title>
        <authorList>
            <person name="Gong W."/>
            <person name="Xiao S."/>
            <person name="Wang L."/>
            <person name="Liao Z."/>
            <person name="Chang Y."/>
            <person name="Mo W."/>
            <person name="Hu G."/>
            <person name="Li W."/>
            <person name="Zhao G."/>
            <person name="Zhu H."/>
            <person name="Hu X."/>
            <person name="Ji K."/>
            <person name="Xiang X."/>
            <person name="Song Q."/>
            <person name="Yuan D."/>
            <person name="Jin S."/>
            <person name="Zhang L."/>
        </authorList>
    </citation>
    <scope>NUCLEOTIDE SEQUENCE [LARGE SCALE GENOMIC DNA]</scope>
    <source>
        <strain evidence="1">SQ_2022a</strain>
    </source>
</reference>
<evidence type="ECO:0000313" key="1">
    <source>
        <dbReference type="EMBL" id="KAI8022349.1"/>
    </source>
</evidence>
<gene>
    <name evidence="1" type="ORF">LOK49_LG03G03323</name>
</gene>
<dbReference type="Proteomes" id="UP001060215">
    <property type="component" value="Chromosome 6"/>
</dbReference>
<accession>A0ACC0I9I3</accession>
<evidence type="ECO:0000313" key="2">
    <source>
        <dbReference type="Proteomes" id="UP001060215"/>
    </source>
</evidence>
<name>A0ACC0I9I3_9ERIC</name>
<protein>
    <submittedName>
        <fullName evidence="1">Uncharacterized protein</fullName>
    </submittedName>
</protein>
<organism evidence="1 2">
    <name type="scientific">Camellia lanceoleosa</name>
    <dbReference type="NCBI Taxonomy" id="1840588"/>
    <lineage>
        <taxon>Eukaryota</taxon>
        <taxon>Viridiplantae</taxon>
        <taxon>Streptophyta</taxon>
        <taxon>Embryophyta</taxon>
        <taxon>Tracheophyta</taxon>
        <taxon>Spermatophyta</taxon>
        <taxon>Magnoliopsida</taxon>
        <taxon>eudicotyledons</taxon>
        <taxon>Gunneridae</taxon>
        <taxon>Pentapetalae</taxon>
        <taxon>asterids</taxon>
        <taxon>Ericales</taxon>
        <taxon>Theaceae</taxon>
        <taxon>Camellia</taxon>
    </lineage>
</organism>
<keyword evidence="2" id="KW-1185">Reference proteome</keyword>